<sequence>MIFKLNFEIDFFKGLKNLSKYFKIYSTINLQLIEA</sequence>
<keyword evidence="2" id="KW-1185">Reference proteome</keyword>
<organism evidence="1 2">
    <name type="scientific">Candidatus Ornithobacterium hominis</name>
    <dbReference type="NCBI Taxonomy" id="2497989"/>
    <lineage>
        <taxon>Bacteria</taxon>
        <taxon>Pseudomonadati</taxon>
        <taxon>Bacteroidota</taxon>
        <taxon>Flavobacteriia</taxon>
        <taxon>Flavobacteriales</taxon>
        <taxon>Weeksellaceae</taxon>
        <taxon>Ornithobacterium</taxon>
    </lineage>
</organism>
<accession>A0A383U1B4</accession>
<gene>
    <name evidence="1" type="ORF">SAMEA104719789_01066</name>
</gene>
<name>A0A383U1B4_9FLAO</name>
<proteinExistence type="predicted"/>
<protein>
    <submittedName>
        <fullName evidence="1">Uncharacterized protein</fullName>
    </submittedName>
</protein>
<dbReference type="AlphaFoldDB" id="A0A383U1B4"/>
<evidence type="ECO:0000313" key="1">
    <source>
        <dbReference type="EMBL" id="SZD72951.1"/>
    </source>
</evidence>
<reference evidence="1 2" key="1">
    <citation type="submission" date="2018-09" db="EMBL/GenBank/DDBJ databases">
        <authorList>
            <consortium name="Pathogen Informatics"/>
        </authorList>
    </citation>
    <scope>NUCLEOTIDE SEQUENCE [LARGE SCALE GENOMIC DNA]</scope>
    <source>
        <strain evidence="1 2">OH-22767</strain>
    </source>
</reference>
<evidence type="ECO:0000313" key="2">
    <source>
        <dbReference type="Proteomes" id="UP000262142"/>
    </source>
</evidence>
<dbReference type="Proteomes" id="UP000262142">
    <property type="component" value="Unassembled WGS sequence"/>
</dbReference>
<dbReference type="EMBL" id="UNSC01000004">
    <property type="protein sequence ID" value="SZD72951.1"/>
    <property type="molecule type" value="Genomic_DNA"/>
</dbReference>